<dbReference type="Gene3D" id="2.40.30.30">
    <property type="entry name" value="Riboflavin kinase-like"/>
    <property type="match status" value="1"/>
</dbReference>
<dbReference type="SUPFAM" id="SSF52374">
    <property type="entry name" value="Nucleotidylyl transferase"/>
    <property type="match status" value="1"/>
</dbReference>
<evidence type="ECO:0000256" key="15">
    <source>
        <dbReference type="PIRNR" id="PIRNR004491"/>
    </source>
</evidence>
<keyword evidence="4 15" id="KW-0285">Flavoprotein</keyword>
<dbReference type="AlphaFoldDB" id="A0A133XR48"/>
<dbReference type="InterPro" id="IPR023465">
    <property type="entry name" value="Riboflavin_kinase_dom_sf"/>
</dbReference>
<keyword evidence="5 15" id="KW-0288">FMN</keyword>
<dbReference type="GO" id="GO:0003919">
    <property type="term" value="F:FMN adenylyltransferase activity"/>
    <property type="evidence" value="ECO:0007669"/>
    <property type="project" value="UniProtKB-UniRule"/>
</dbReference>
<gene>
    <name evidence="17" type="ORF">HMPREF3187_01692</name>
</gene>
<dbReference type="PATRIC" id="fig|87541.4.peg.1671"/>
<comment type="catalytic activity">
    <reaction evidence="13 15">
        <text>riboflavin + ATP = FMN + ADP + H(+)</text>
        <dbReference type="Rhea" id="RHEA:14357"/>
        <dbReference type="ChEBI" id="CHEBI:15378"/>
        <dbReference type="ChEBI" id="CHEBI:30616"/>
        <dbReference type="ChEBI" id="CHEBI:57986"/>
        <dbReference type="ChEBI" id="CHEBI:58210"/>
        <dbReference type="ChEBI" id="CHEBI:456216"/>
        <dbReference type="EC" id="2.7.1.26"/>
    </reaction>
</comment>
<keyword evidence="9 15" id="KW-0418">Kinase</keyword>
<comment type="similarity">
    <text evidence="15">Belongs to the ribF family.</text>
</comment>
<evidence type="ECO:0000256" key="8">
    <source>
        <dbReference type="ARBA" id="ARBA00022741"/>
    </source>
</evidence>
<dbReference type="InterPro" id="IPR015865">
    <property type="entry name" value="Riboflavin_kinase_bac/euk"/>
</dbReference>
<dbReference type="SUPFAM" id="SSF82114">
    <property type="entry name" value="Riboflavin kinase-like"/>
    <property type="match status" value="1"/>
</dbReference>
<keyword evidence="6 15" id="KW-0808">Transferase</keyword>
<keyword evidence="12" id="KW-0511">Multifunctional enzyme</keyword>
<dbReference type="FunFam" id="2.40.30.30:FF:000003">
    <property type="entry name" value="Riboflavin biosynthesis protein"/>
    <property type="match status" value="1"/>
</dbReference>
<evidence type="ECO:0000313" key="18">
    <source>
        <dbReference type="Proteomes" id="UP000070422"/>
    </source>
</evidence>
<dbReference type="STRING" id="87541.AWM71_07165"/>
<dbReference type="UniPathway" id="UPA00276">
    <property type="reaction ID" value="UER00406"/>
</dbReference>
<dbReference type="SMART" id="SM00904">
    <property type="entry name" value="Flavokinase"/>
    <property type="match status" value="1"/>
</dbReference>
<evidence type="ECO:0000256" key="3">
    <source>
        <dbReference type="ARBA" id="ARBA00005201"/>
    </source>
</evidence>
<sequence length="329" mass="37586">MKERKEEERVFMEVITIHHPYAPQQVTSEDMVLCLGFFDGVHCGHQAVIQAAKEEAIKRQLPLAVMTFNRSPLIINRSLHPDKMNYLTQLPEKIRLLDKNGVDKVYVVDYTSAFCQLSPQDFVDQYLVDLGAKVVVAGFDYTYGDKGTANMEKLATYAKGRFQIIEVPALNKGEKKIASQTIRKQLLSGDLEAANEGLGYQYFFKGTVINGFKRGRTLGYPTANIYTPASTLMPEVGVYLVQCEWQHRLYWGMASIGHNITFGDNNERTLEINLFDFNEEIYGEELTVFFYKYLRQEQKFASIEAMIDQLAHDKAKCQALAKNLEPYQK</sequence>
<reference evidence="17 18" key="1">
    <citation type="submission" date="2016-01" db="EMBL/GenBank/DDBJ databases">
        <authorList>
            <person name="Oliw E.H."/>
        </authorList>
    </citation>
    <scope>NUCLEOTIDE SEQUENCE [LARGE SCALE GENOMIC DNA]</scope>
    <source>
        <strain evidence="17 18">KA00635</strain>
    </source>
</reference>
<evidence type="ECO:0000256" key="7">
    <source>
        <dbReference type="ARBA" id="ARBA00022695"/>
    </source>
</evidence>
<keyword evidence="11 15" id="KW-0067">ATP-binding</keyword>
<dbReference type="NCBIfam" id="TIGR00083">
    <property type="entry name" value="ribF"/>
    <property type="match status" value="1"/>
</dbReference>
<dbReference type="GO" id="GO:0009398">
    <property type="term" value="P:FMN biosynthetic process"/>
    <property type="evidence" value="ECO:0007669"/>
    <property type="project" value="UniProtKB-UniRule"/>
</dbReference>
<proteinExistence type="inferred from homology"/>
<comment type="pathway">
    <text evidence="3 15">Cofactor biosynthesis; FMN biosynthesis; FMN from riboflavin (ATP route): step 1/1.</text>
</comment>
<dbReference type="EC" id="2.7.1.26" evidence="15"/>
<evidence type="ECO:0000256" key="13">
    <source>
        <dbReference type="ARBA" id="ARBA00047880"/>
    </source>
</evidence>
<dbReference type="GO" id="GO:0006747">
    <property type="term" value="P:FAD biosynthetic process"/>
    <property type="evidence" value="ECO:0007669"/>
    <property type="project" value="UniProtKB-UniRule"/>
</dbReference>
<keyword evidence="8 15" id="KW-0547">Nucleotide-binding</keyword>
<feature type="domain" description="Riboflavin kinase" evidence="16">
    <location>
        <begin position="197"/>
        <end position="322"/>
    </location>
</feature>
<dbReference type="GO" id="GO:0005524">
    <property type="term" value="F:ATP binding"/>
    <property type="evidence" value="ECO:0007669"/>
    <property type="project" value="UniProtKB-UniRule"/>
</dbReference>
<comment type="function">
    <text evidence="1">Catalyzes the phosphorylation of riboflavin to FMN followed by the adenylation of FMN to FAD.</text>
</comment>
<dbReference type="GO" id="GO:0008531">
    <property type="term" value="F:riboflavin kinase activity"/>
    <property type="evidence" value="ECO:0007669"/>
    <property type="project" value="UniProtKB-UniRule"/>
</dbReference>
<dbReference type="Pfam" id="PF06574">
    <property type="entry name" value="FAD_syn"/>
    <property type="match status" value="1"/>
</dbReference>
<dbReference type="InterPro" id="IPR023468">
    <property type="entry name" value="Riboflavin_kinase"/>
</dbReference>
<comment type="caution">
    <text evidence="17">The sequence shown here is derived from an EMBL/GenBank/DDBJ whole genome shotgun (WGS) entry which is preliminary data.</text>
</comment>
<dbReference type="InterPro" id="IPR015864">
    <property type="entry name" value="FAD_synthase"/>
</dbReference>
<evidence type="ECO:0000256" key="9">
    <source>
        <dbReference type="ARBA" id="ARBA00022777"/>
    </source>
</evidence>
<dbReference type="Pfam" id="PF01687">
    <property type="entry name" value="Flavokinase"/>
    <property type="match status" value="1"/>
</dbReference>
<evidence type="ECO:0000256" key="4">
    <source>
        <dbReference type="ARBA" id="ARBA00022630"/>
    </source>
</evidence>
<evidence type="ECO:0000256" key="14">
    <source>
        <dbReference type="ARBA" id="ARBA00049494"/>
    </source>
</evidence>
<dbReference type="UniPathway" id="UPA00277">
    <property type="reaction ID" value="UER00407"/>
</dbReference>
<evidence type="ECO:0000256" key="10">
    <source>
        <dbReference type="ARBA" id="ARBA00022827"/>
    </source>
</evidence>
<dbReference type="Gene3D" id="3.40.50.620">
    <property type="entry name" value="HUPs"/>
    <property type="match status" value="1"/>
</dbReference>
<dbReference type="FunFam" id="3.40.50.620:FF:000021">
    <property type="entry name" value="Riboflavin biosynthesis protein"/>
    <property type="match status" value="1"/>
</dbReference>
<evidence type="ECO:0000256" key="2">
    <source>
        <dbReference type="ARBA" id="ARBA00004726"/>
    </source>
</evidence>
<evidence type="ECO:0000256" key="6">
    <source>
        <dbReference type="ARBA" id="ARBA00022679"/>
    </source>
</evidence>
<organism evidence="17 18">
    <name type="scientific">Aerococcus christensenii</name>
    <dbReference type="NCBI Taxonomy" id="87541"/>
    <lineage>
        <taxon>Bacteria</taxon>
        <taxon>Bacillati</taxon>
        <taxon>Bacillota</taxon>
        <taxon>Bacilli</taxon>
        <taxon>Lactobacillales</taxon>
        <taxon>Aerococcaceae</taxon>
        <taxon>Aerococcus</taxon>
    </lineage>
</organism>
<accession>A0A133XR48</accession>
<protein>
    <recommendedName>
        <fullName evidence="15">Riboflavin biosynthesis protein</fullName>
    </recommendedName>
    <domain>
        <recommendedName>
            <fullName evidence="15">Riboflavin kinase</fullName>
            <ecNumber evidence="15">2.7.1.26</ecNumber>
        </recommendedName>
        <alternativeName>
            <fullName evidence="15">Flavokinase</fullName>
        </alternativeName>
    </domain>
    <domain>
        <recommendedName>
            <fullName evidence="15">FMN adenylyltransferase</fullName>
            <ecNumber evidence="15">2.7.7.2</ecNumber>
        </recommendedName>
        <alternativeName>
            <fullName evidence="15">FAD pyrophosphorylase</fullName>
        </alternativeName>
        <alternativeName>
            <fullName evidence="15">FAD synthase</fullName>
        </alternativeName>
    </domain>
</protein>
<evidence type="ECO:0000256" key="1">
    <source>
        <dbReference type="ARBA" id="ARBA00002121"/>
    </source>
</evidence>
<evidence type="ECO:0000256" key="12">
    <source>
        <dbReference type="ARBA" id="ARBA00023268"/>
    </source>
</evidence>
<dbReference type="PIRSF" id="PIRSF004491">
    <property type="entry name" value="FAD_Synth"/>
    <property type="match status" value="1"/>
</dbReference>
<dbReference type="EC" id="2.7.7.2" evidence="15"/>
<comment type="catalytic activity">
    <reaction evidence="14 15">
        <text>FMN + ATP + H(+) = FAD + diphosphate</text>
        <dbReference type="Rhea" id="RHEA:17237"/>
        <dbReference type="ChEBI" id="CHEBI:15378"/>
        <dbReference type="ChEBI" id="CHEBI:30616"/>
        <dbReference type="ChEBI" id="CHEBI:33019"/>
        <dbReference type="ChEBI" id="CHEBI:57692"/>
        <dbReference type="ChEBI" id="CHEBI:58210"/>
        <dbReference type="EC" id="2.7.7.2"/>
    </reaction>
</comment>
<dbReference type="GO" id="GO:0009231">
    <property type="term" value="P:riboflavin biosynthetic process"/>
    <property type="evidence" value="ECO:0007669"/>
    <property type="project" value="InterPro"/>
</dbReference>
<dbReference type="Proteomes" id="UP000070422">
    <property type="component" value="Unassembled WGS sequence"/>
</dbReference>
<dbReference type="PANTHER" id="PTHR22749:SF6">
    <property type="entry name" value="RIBOFLAVIN KINASE"/>
    <property type="match status" value="1"/>
</dbReference>
<comment type="pathway">
    <text evidence="2 15">Cofactor biosynthesis; FAD biosynthesis; FAD from FMN: step 1/1.</text>
</comment>
<dbReference type="EMBL" id="LSCQ01000100">
    <property type="protein sequence ID" value="KXB33401.1"/>
    <property type="molecule type" value="Genomic_DNA"/>
</dbReference>
<keyword evidence="7 15" id="KW-0548">Nucleotidyltransferase</keyword>
<dbReference type="InterPro" id="IPR014729">
    <property type="entry name" value="Rossmann-like_a/b/a_fold"/>
</dbReference>
<dbReference type="CDD" id="cd02064">
    <property type="entry name" value="FAD_synthetase_N"/>
    <property type="match status" value="1"/>
</dbReference>
<evidence type="ECO:0000313" key="17">
    <source>
        <dbReference type="EMBL" id="KXB33401.1"/>
    </source>
</evidence>
<dbReference type="PANTHER" id="PTHR22749">
    <property type="entry name" value="RIBOFLAVIN KINASE/FMN ADENYLYLTRANSFERASE"/>
    <property type="match status" value="1"/>
</dbReference>
<evidence type="ECO:0000259" key="16">
    <source>
        <dbReference type="SMART" id="SM00904"/>
    </source>
</evidence>
<name>A0A133XR48_9LACT</name>
<keyword evidence="10 15" id="KW-0274">FAD</keyword>
<dbReference type="InterPro" id="IPR002606">
    <property type="entry name" value="Riboflavin_kinase_bac"/>
</dbReference>
<evidence type="ECO:0000256" key="11">
    <source>
        <dbReference type="ARBA" id="ARBA00022840"/>
    </source>
</evidence>
<evidence type="ECO:0000256" key="5">
    <source>
        <dbReference type="ARBA" id="ARBA00022643"/>
    </source>
</evidence>